<dbReference type="GO" id="GO:0016887">
    <property type="term" value="F:ATP hydrolysis activity"/>
    <property type="evidence" value="ECO:0007669"/>
    <property type="project" value="InterPro"/>
</dbReference>
<dbReference type="Proteomes" id="UP000677180">
    <property type="component" value="Chromosome"/>
</dbReference>
<feature type="domain" description="ABC transporter" evidence="4">
    <location>
        <begin position="14"/>
        <end position="244"/>
    </location>
</feature>
<gene>
    <name evidence="5" type="ORF">J5A53_03625</name>
</gene>
<dbReference type="RefSeq" id="WP_014847427.1">
    <property type="nucleotide sequence ID" value="NZ_CP040007.1"/>
</dbReference>
<organism evidence="5 6">
    <name type="scientific">Arachnia propionica</name>
    <dbReference type="NCBI Taxonomy" id="1750"/>
    <lineage>
        <taxon>Bacteria</taxon>
        <taxon>Bacillati</taxon>
        <taxon>Actinomycetota</taxon>
        <taxon>Actinomycetes</taxon>
        <taxon>Propionibacteriales</taxon>
        <taxon>Propionibacteriaceae</taxon>
        <taxon>Arachnia</taxon>
    </lineage>
</organism>
<evidence type="ECO:0000313" key="5">
    <source>
        <dbReference type="EMBL" id="QUC11797.1"/>
    </source>
</evidence>
<dbReference type="Pfam" id="PF13732">
    <property type="entry name" value="DrrA1-3_C"/>
    <property type="match status" value="1"/>
</dbReference>
<dbReference type="PANTHER" id="PTHR43582">
    <property type="entry name" value="LINEARMYCIN RESISTANCE ATP-BINDING PROTEIN LNRL"/>
    <property type="match status" value="1"/>
</dbReference>
<proteinExistence type="predicted"/>
<dbReference type="GO" id="GO:0005524">
    <property type="term" value="F:ATP binding"/>
    <property type="evidence" value="ECO:0007669"/>
    <property type="project" value="UniProtKB-KW"/>
</dbReference>
<dbReference type="InterPro" id="IPR003593">
    <property type="entry name" value="AAA+_ATPase"/>
</dbReference>
<dbReference type="PROSITE" id="PS50893">
    <property type="entry name" value="ABC_TRANSPORTER_2"/>
    <property type="match status" value="1"/>
</dbReference>
<dbReference type="AlphaFoldDB" id="A0AB37I606"/>
<sequence>MELKGSIRDADQAVEVESLVKRYGELVAVDGLSLRIPRGQVLGLLGPNGSGKTTTISCILQLLTYDKGAIRVFGQPMTPTAYGLKRRIGVVPQDVAVFDELTVAENINAFCALYVRDRATRRRLVDEAIAFVGLEKFVKFKPKKLSGGLLRRLNIACGIAHGPDLIILDEPTVAVDPQSRNAILDGITRLNEQGATIIYTSHYMEEVEQLCHRIVIMDRGRQVASGTSDELKAMIGTGERIRVEIADPVPLSEEALESLRRLEHVRTATYREPEVLVECSPGAHNLSDVMGALAAAGATCGRVTSEPPTLNDVFLEITGRALRDEAA</sequence>
<dbReference type="SUPFAM" id="SSF52540">
    <property type="entry name" value="P-loop containing nucleoside triphosphate hydrolases"/>
    <property type="match status" value="1"/>
</dbReference>
<dbReference type="Pfam" id="PF00005">
    <property type="entry name" value="ABC_tran"/>
    <property type="match status" value="1"/>
</dbReference>
<dbReference type="InterPro" id="IPR003439">
    <property type="entry name" value="ABC_transporter-like_ATP-bd"/>
</dbReference>
<dbReference type="SMART" id="SM00382">
    <property type="entry name" value="AAA"/>
    <property type="match status" value="1"/>
</dbReference>
<evidence type="ECO:0000313" key="6">
    <source>
        <dbReference type="Proteomes" id="UP000677180"/>
    </source>
</evidence>
<dbReference type="PANTHER" id="PTHR43582:SF2">
    <property type="entry name" value="LINEARMYCIN RESISTANCE ATP-BINDING PROTEIN LNRL"/>
    <property type="match status" value="1"/>
</dbReference>
<accession>A0AB37I606</accession>
<keyword evidence="1" id="KW-0813">Transport</keyword>
<keyword evidence="3 5" id="KW-0067">ATP-binding</keyword>
<dbReference type="EMBL" id="CP072385">
    <property type="protein sequence ID" value="QUC11797.1"/>
    <property type="molecule type" value="Genomic_DNA"/>
</dbReference>
<name>A0AB37I606_9ACTN</name>
<dbReference type="Gene3D" id="3.40.50.300">
    <property type="entry name" value="P-loop containing nucleotide triphosphate hydrolases"/>
    <property type="match status" value="1"/>
</dbReference>
<evidence type="ECO:0000256" key="1">
    <source>
        <dbReference type="ARBA" id="ARBA00022448"/>
    </source>
</evidence>
<protein>
    <submittedName>
        <fullName evidence="5">ABC transporter ATP-binding protein</fullName>
    </submittedName>
</protein>
<dbReference type="InterPro" id="IPR027417">
    <property type="entry name" value="P-loop_NTPase"/>
</dbReference>
<reference evidence="5" key="1">
    <citation type="submission" date="2021-03" db="EMBL/GenBank/DDBJ databases">
        <title>Human Oral Microbial Genomes.</title>
        <authorList>
            <person name="Johnston C.D."/>
            <person name="Chen T."/>
            <person name="Dewhirst F.E."/>
        </authorList>
    </citation>
    <scope>NUCLEOTIDE SEQUENCE</scope>
    <source>
        <strain evidence="5">F0714</strain>
    </source>
</reference>
<evidence type="ECO:0000256" key="2">
    <source>
        <dbReference type="ARBA" id="ARBA00022741"/>
    </source>
</evidence>
<keyword evidence="2" id="KW-0547">Nucleotide-binding</keyword>
<evidence type="ECO:0000256" key="3">
    <source>
        <dbReference type="ARBA" id="ARBA00022840"/>
    </source>
</evidence>
<dbReference type="InterPro" id="IPR025302">
    <property type="entry name" value="DrrA1/2-like_C"/>
</dbReference>
<evidence type="ECO:0000259" key="4">
    <source>
        <dbReference type="PROSITE" id="PS50893"/>
    </source>
</evidence>